<keyword evidence="3" id="KW-1185">Reference proteome</keyword>
<protein>
    <recommendedName>
        <fullName evidence="4">WAS/WASL interacting protein family, member 3</fullName>
    </recommendedName>
</protein>
<feature type="region of interest" description="Disordered" evidence="1">
    <location>
        <begin position="53"/>
        <end position="147"/>
    </location>
</feature>
<sequence>MGDTIAATLGLQGLPPPPPTPVLQTPAGLPTGHEAGQGLSHCRGDLCCHPVAVRGSAGGATGRRRKAPPQGAGPRASRSQPASWTVHPGGPARGQLGAKGHTQLLPGPRAPAHAIRRMSFIRVGTPGPEPVPPPPRGSLSLPGKALL</sequence>
<organism evidence="2 3">
    <name type="scientific">Rangifer tarandus platyrhynchus</name>
    <name type="common">Svalbard reindeer</name>
    <dbReference type="NCBI Taxonomy" id="3082113"/>
    <lineage>
        <taxon>Eukaryota</taxon>
        <taxon>Metazoa</taxon>
        <taxon>Chordata</taxon>
        <taxon>Craniata</taxon>
        <taxon>Vertebrata</taxon>
        <taxon>Euteleostomi</taxon>
        <taxon>Mammalia</taxon>
        <taxon>Eutheria</taxon>
        <taxon>Laurasiatheria</taxon>
        <taxon>Artiodactyla</taxon>
        <taxon>Ruminantia</taxon>
        <taxon>Pecora</taxon>
        <taxon>Cervidae</taxon>
        <taxon>Odocoileinae</taxon>
        <taxon>Rangifer</taxon>
    </lineage>
</organism>
<evidence type="ECO:0000256" key="1">
    <source>
        <dbReference type="SAM" id="MobiDB-lite"/>
    </source>
</evidence>
<dbReference type="EMBL" id="OX459968">
    <property type="protein sequence ID" value="CAI9172404.1"/>
    <property type="molecule type" value="Genomic_DNA"/>
</dbReference>
<evidence type="ECO:0008006" key="4">
    <source>
        <dbReference type="Google" id="ProtNLM"/>
    </source>
</evidence>
<dbReference type="Proteomes" id="UP001176941">
    <property type="component" value="Chromosome 32"/>
</dbReference>
<evidence type="ECO:0000313" key="3">
    <source>
        <dbReference type="Proteomes" id="UP001176941"/>
    </source>
</evidence>
<feature type="compositionally biased region" description="Pro residues" evidence="1">
    <location>
        <begin position="127"/>
        <end position="136"/>
    </location>
</feature>
<name>A0ABN8ZF84_RANTA</name>
<gene>
    <name evidence="2" type="ORF">MRATA1EN1_LOCUS21366</name>
</gene>
<reference evidence="2" key="1">
    <citation type="submission" date="2023-04" db="EMBL/GenBank/DDBJ databases">
        <authorList>
            <consortium name="ELIXIR-Norway"/>
        </authorList>
    </citation>
    <scope>NUCLEOTIDE SEQUENCE [LARGE SCALE GENOMIC DNA]</scope>
</reference>
<evidence type="ECO:0000313" key="2">
    <source>
        <dbReference type="EMBL" id="CAI9172404.1"/>
    </source>
</evidence>
<feature type="compositionally biased region" description="Low complexity" evidence="1">
    <location>
        <begin position="137"/>
        <end position="147"/>
    </location>
</feature>
<accession>A0ABN8ZF84</accession>
<proteinExistence type="predicted"/>
<feature type="compositionally biased region" description="Low complexity" evidence="1">
    <location>
        <begin position="1"/>
        <end position="13"/>
    </location>
</feature>
<feature type="region of interest" description="Disordered" evidence="1">
    <location>
        <begin position="1"/>
        <end position="40"/>
    </location>
</feature>